<evidence type="ECO:0000313" key="1">
    <source>
        <dbReference type="EMBL" id="MPL94474.1"/>
    </source>
</evidence>
<name>A0A644VSU1_9ZZZZ</name>
<dbReference type="EMBL" id="VSSQ01000429">
    <property type="protein sequence ID" value="MPL94474.1"/>
    <property type="molecule type" value="Genomic_DNA"/>
</dbReference>
<proteinExistence type="predicted"/>
<protein>
    <recommendedName>
        <fullName evidence="2">DUF1573 domain-containing protein</fullName>
    </recommendedName>
</protein>
<dbReference type="AlphaFoldDB" id="A0A644VSU1"/>
<reference evidence="1" key="1">
    <citation type="submission" date="2019-08" db="EMBL/GenBank/DDBJ databases">
        <authorList>
            <person name="Kucharzyk K."/>
            <person name="Murdoch R.W."/>
            <person name="Higgins S."/>
            <person name="Loffler F."/>
        </authorList>
    </citation>
    <scope>NUCLEOTIDE SEQUENCE</scope>
</reference>
<organism evidence="1">
    <name type="scientific">bioreactor metagenome</name>
    <dbReference type="NCBI Taxonomy" id="1076179"/>
    <lineage>
        <taxon>unclassified sequences</taxon>
        <taxon>metagenomes</taxon>
        <taxon>ecological metagenomes</taxon>
    </lineage>
</organism>
<accession>A0A644VSU1</accession>
<comment type="caution">
    <text evidence="1">The sequence shown here is derived from an EMBL/GenBank/DDBJ whole genome shotgun (WGS) entry which is preliminary data.</text>
</comment>
<evidence type="ECO:0008006" key="2">
    <source>
        <dbReference type="Google" id="ProtNLM"/>
    </source>
</evidence>
<gene>
    <name evidence="1" type="ORF">SDC9_40628</name>
</gene>
<sequence>MKAITISITFLIIITKIFGQDTCLKITRLTPYDTVTEADYIHRTVFLIESLKDTVEIERFASSCGCEVPHIAHGIIYPSYPDTIYVESLLLGRPGPYHKSTYLKTKSGCFHSIFTDFYVSNYPPPTNITIERFSKENLHEYSFVENKNDWIYDLLVNNIGMNNLVIKDIRSTNPDIIISSWDSKQIKTGNSGWLRIYLQKTNTSDRLSIEIIYNANQKLIWSED</sequence>